<dbReference type="AlphaFoldDB" id="A0A183B2I3"/>
<evidence type="ECO:0000313" key="2">
    <source>
        <dbReference type="EMBL" id="VDP90690.1"/>
    </source>
</evidence>
<dbReference type="WBParaSite" id="ECPE_0001345701-mRNA-1">
    <property type="protein sequence ID" value="ECPE_0001345701-mRNA-1"/>
    <property type="gene ID" value="ECPE_0001345701"/>
</dbReference>
<evidence type="ECO:0000313" key="4">
    <source>
        <dbReference type="WBParaSite" id="ECPE_0001345701-mRNA-1"/>
    </source>
</evidence>
<dbReference type="OrthoDB" id="741027at2759"/>
<protein>
    <submittedName>
        <fullName evidence="2 4">Uncharacterized protein</fullName>
    </submittedName>
</protein>
<reference evidence="2 3" key="2">
    <citation type="submission" date="2018-11" db="EMBL/GenBank/DDBJ databases">
        <authorList>
            <consortium name="Pathogen Informatics"/>
        </authorList>
    </citation>
    <scope>NUCLEOTIDE SEQUENCE [LARGE SCALE GENOMIC DNA]</scope>
    <source>
        <strain evidence="2 3">Egypt</strain>
    </source>
</reference>
<organism evidence="4">
    <name type="scientific">Echinostoma caproni</name>
    <dbReference type="NCBI Taxonomy" id="27848"/>
    <lineage>
        <taxon>Eukaryota</taxon>
        <taxon>Metazoa</taxon>
        <taxon>Spiralia</taxon>
        <taxon>Lophotrochozoa</taxon>
        <taxon>Platyhelminthes</taxon>
        <taxon>Trematoda</taxon>
        <taxon>Digenea</taxon>
        <taxon>Plagiorchiida</taxon>
        <taxon>Echinostomata</taxon>
        <taxon>Echinostomatoidea</taxon>
        <taxon>Echinostomatidae</taxon>
        <taxon>Echinostoma</taxon>
    </lineage>
</organism>
<dbReference type="EMBL" id="UZAN01055038">
    <property type="protein sequence ID" value="VDP90690.1"/>
    <property type="molecule type" value="Genomic_DNA"/>
</dbReference>
<feature type="region of interest" description="Disordered" evidence="1">
    <location>
        <begin position="1"/>
        <end position="58"/>
    </location>
</feature>
<evidence type="ECO:0000256" key="1">
    <source>
        <dbReference type="SAM" id="MobiDB-lite"/>
    </source>
</evidence>
<name>A0A183B2I3_9TREM</name>
<proteinExistence type="predicted"/>
<sequence length="58" mass="6437">MLRRHTRRLMSYPLQGLQDQSLLNDQKLSEPKKSADSGILENTIGQLTSRRPSAVSGG</sequence>
<keyword evidence="3" id="KW-1185">Reference proteome</keyword>
<feature type="compositionally biased region" description="Polar residues" evidence="1">
    <location>
        <begin position="17"/>
        <end position="26"/>
    </location>
</feature>
<accession>A0A183B2I3</accession>
<gene>
    <name evidence="2" type="ORF">ECPE_LOCUS13418</name>
</gene>
<evidence type="ECO:0000313" key="3">
    <source>
        <dbReference type="Proteomes" id="UP000272942"/>
    </source>
</evidence>
<reference evidence="4" key="1">
    <citation type="submission" date="2016-06" db="UniProtKB">
        <authorList>
            <consortium name="WormBaseParasite"/>
        </authorList>
    </citation>
    <scope>IDENTIFICATION</scope>
</reference>
<dbReference type="Proteomes" id="UP000272942">
    <property type="component" value="Unassembled WGS sequence"/>
</dbReference>